<protein>
    <submittedName>
        <fullName evidence="1">Uncharacterized protein</fullName>
    </submittedName>
</protein>
<dbReference type="AlphaFoldDB" id="A0A8J6F401"/>
<keyword evidence="2" id="KW-1185">Reference proteome</keyword>
<evidence type="ECO:0000313" key="2">
    <source>
        <dbReference type="Proteomes" id="UP000770717"/>
    </source>
</evidence>
<reference evidence="1" key="1">
    <citation type="thesis" date="2020" institute="ProQuest LLC" country="789 East Eisenhower Parkway, Ann Arbor, MI, USA">
        <title>Comparative Genomics and Chromosome Evolution.</title>
        <authorList>
            <person name="Mudd A.B."/>
        </authorList>
    </citation>
    <scope>NUCLEOTIDE SEQUENCE</scope>
    <source>
        <strain evidence="1">HN-11 Male</strain>
        <tissue evidence="1">Kidney and liver</tissue>
    </source>
</reference>
<sequence length="110" mass="12191">MTPVLRPTVNKRPTVFPSHFTETMKYSTAVSELRALDASRDRTFVPTGSPSFKIVIYFGWEKTGPSVPWIIMVNSVVVLFLSSPKSVAATIRLYIRCDGTIAEATLKSPL</sequence>
<gene>
    <name evidence="1" type="ORF">GDO78_011923</name>
</gene>
<comment type="caution">
    <text evidence="1">The sequence shown here is derived from an EMBL/GenBank/DDBJ whole genome shotgun (WGS) entry which is preliminary data.</text>
</comment>
<dbReference type="Proteomes" id="UP000770717">
    <property type="component" value="Unassembled WGS sequence"/>
</dbReference>
<proteinExistence type="predicted"/>
<evidence type="ECO:0000313" key="1">
    <source>
        <dbReference type="EMBL" id="KAG9480160.1"/>
    </source>
</evidence>
<dbReference type="EMBL" id="WNTK01000007">
    <property type="protein sequence ID" value="KAG9480160.1"/>
    <property type="molecule type" value="Genomic_DNA"/>
</dbReference>
<organism evidence="1 2">
    <name type="scientific">Eleutherodactylus coqui</name>
    <name type="common">Puerto Rican coqui</name>
    <dbReference type="NCBI Taxonomy" id="57060"/>
    <lineage>
        <taxon>Eukaryota</taxon>
        <taxon>Metazoa</taxon>
        <taxon>Chordata</taxon>
        <taxon>Craniata</taxon>
        <taxon>Vertebrata</taxon>
        <taxon>Euteleostomi</taxon>
        <taxon>Amphibia</taxon>
        <taxon>Batrachia</taxon>
        <taxon>Anura</taxon>
        <taxon>Neobatrachia</taxon>
        <taxon>Hyloidea</taxon>
        <taxon>Eleutherodactylidae</taxon>
        <taxon>Eleutherodactylinae</taxon>
        <taxon>Eleutherodactylus</taxon>
        <taxon>Eleutherodactylus</taxon>
    </lineage>
</organism>
<name>A0A8J6F401_ELECQ</name>
<accession>A0A8J6F401</accession>